<organism evidence="2 3">
    <name type="scientific">Cellulomonas rhizosphaerae</name>
    <dbReference type="NCBI Taxonomy" id="2293719"/>
    <lineage>
        <taxon>Bacteria</taxon>
        <taxon>Bacillati</taxon>
        <taxon>Actinomycetota</taxon>
        <taxon>Actinomycetes</taxon>
        <taxon>Micrococcales</taxon>
        <taxon>Cellulomonadaceae</taxon>
        <taxon>Cellulomonas</taxon>
    </lineage>
</organism>
<proteinExistence type="predicted"/>
<dbReference type="Proteomes" id="UP000283374">
    <property type="component" value="Unassembled WGS sequence"/>
</dbReference>
<dbReference type="Pfam" id="PF00550">
    <property type="entry name" value="PP-binding"/>
    <property type="match status" value="1"/>
</dbReference>
<dbReference type="InterPro" id="IPR036736">
    <property type="entry name" value="ACP-like_sf"/>
</dbReference>
<dbReference type="Gene3D" id="1.10.1200.10">
    <property type="entry name" value="ACP-like"/>
    <property type="match status" value="1"/>
</dbReference>
<comment type="caution">
    <text evidence="2">The sequence shown here is derived from an EMBL/GenBank/DDBJ whole genome shotgun (WGS) entry which is preliminary data.</text>
</comment>
<dbReference type="AlphaFoldDB" id="A0A413RNN2"/>
<dbReference type="OrthoDB" id="2626117at2"/>
<evidence type="ECO:0000259" key="1">
    <source>
        <dbReference type="PROSITE" id="PS50075"/>
    </source>
</evidence>
<feature type="domain" description="Carrier" evidence="1">
    <location>
        <begin position="3"/>
        <end position="81"/>
    </location>
</feature>
<dbReference type="RefSeq" id="WP_118766501.1">
    <property type="nucleotide sequence ID" value="NZ_QWKP01000156.1"/>
</dbReference>
<sequence length="84" mass="9138">MTTTDTDVLSRLRTELASVRPDIAETAPADATLKHDLEIDSLDVLEYVARVEAAFGLVVPDEDWQAVATLDSLAAYVTAHRTIP</sequence>
<name>A0A413RNN2_9CELL</name>
<dbReference type="PROSITE" id="PS50075">
    <property type="entry name" value="CARRIER"/>
    <property type="match status" value="1"/>
</dbReference>
<dbReference type="InterPro" id="IPR009081">
    <property type="entry name" value="PP-bd_ACP"/>
</dbReference>
<dbReference type="SUPFAM" id="SSF47336">
    <property type="entry name" value="ACP-like"/>
    <property type="match status" value="1"/>
</dbReference>
<accession>A0A413RNN2</accession>
<evidence type="ECO:0000313" key="3">
    <source>
        <dbReference type="Proteomes" id="UP000283374"/>
    </source>
</evidence>
<gene>
    <name evidence="2" type="ORF">D1825_05800</name>
</gene>
<reference evidence="2 3" key="1">
    <citation type="submission" date="2018-08" db="EMBL/GenBank/DDBJ databases">
        <title>Cellulomonas rhizosphaerae sp. nov., a novel actinomycete isolated from soil.</title>
        <authorList>
            <person name="Tian Y."/>
        </authorList>
    </citation>
    <scope>NUCLEOTIDE SEQUENCE [LARGE SCALE GENOMIC DNA]</scope>
    <source>
        <strain evidence="2 3">NEAU-TCZ24</strain>
    </source>
</reference>
<dbReference type="EMBL" id="QWKP01000156">
    <property type="protein sequence ID" value="RHA43543.1"/>
    <property type="molecule type" value="Genomic_DNA"/>
</dbReference>
<keyword evidence="3" id="KW-1185">Reference proteome</keyword>
<protein>
    <submittedName>
        <fullName evidence="2">Acyl carrier protein</fullName>
    </submittedName>
</protein>
<evidence type="ECO:0000313" key="2">
    <source>
        <dbReference type="EMBL" id="RHA43543.1"/>
    </source>
</evidence>